<organism evidence="1 2">
    <name type="scientific">Microbispora hainanensis</name>
    <dbReference type="NCBI Taxonomy" id="568844"/>
    <lineage>
        <taxon>Bacteria</taxon>
        <taxon>Bacillati</taxon>
        <taxon>Actinomycetota</taxon>
        <taxon>Actinomycetes</taxon>
        <taxon>Streptosporangiales</taxon>
        <taxon>Streptosporangiaceae</taxon>
        <taxon>Microbispora</taxon>
    </lineage>
</organism>
<name>A0ABZ1SLI3_9ACTN</name>
<gene>
    <name evidence="1" type="ORF">OG913_30125</name>
</gene>
<dbReference type="Proteomes" id="UP001432011">
    <property type="component" value="Chromosome"/>
</dbReference>
<evidence type="ECO:0000313" key="2">
    <source>
        <dbReference type="Proteomes" id="UP001432011"/>
    </source>
</evidence>
<keyword evidence="2" id="KW-1185">Reference proteome</keyword>
<proteinExistence type="predicted"/>
<sequence length="128" mass="14347">MLITLESGADRHNVLKALHEVIVDAGKVASSRGGAKELRVAYLTWVNATRARLRGQISSGDLDRLVTTPRYISVLQLPEPVWEKSHNEYGSVRHMLVSSQNTAPIREMIFVEIAEHIDHLKKAHETLT</sequence>
<dbReference type="RefSeq" id="WP_328708895.1">
    <property type="nucleotide sequence ID" value="NZ_CP108085.1"/>
</dbReference>
<protein>
    <submittedName>
        <fullName evidence="1">Uncharacterized protein</fullName>
    </submittedName>
</protein>
<reference evidence="1" key="1">
    <citation type="submission" date="2022-10" db="EMBL/GenBank/DDBJ databases">
        <title>The complete genomes of actinobacterial strains from the NBC collection.</title>
        <authorList>
            <person name="Joergensen T.S."/>
            <person name="Alvarez Arevalo M."/>
            <person name="Sterndorff E.B."/>
            <person name="Faurdal D."/>
            <person name="Vuksanovic O."/>
            <person name="Mourched A.-S."/>
            <person name="Charusanti P."/>
            <person name="Shaw S."/>
            <person name="Blin K."/>
            <person name="Weber T."/>
        </authorList>
    </citation>
    <scope>NUCLEOTIDE SEQUENCE</scope>
    <source>
        <strain evidence="1">NBC_00254</strain>
    </source>
</reference>
<accession>A0ABZ1SLI3</accession>
<dbReference type="EMBL" id="CP108085">
    <property type="protein sequence ID" value="WUP73616.1"/>
    <property type="molecule type" value="Genomic_DNA"/>
</dbReference>
<evidence type="ECO:0000313" key="1">
    <source>
        <dbReference type="EMBL" id="WUP73616.1"/>
    </source>
</evidence>